<comment type="caution">
    <text evidence="3">The sequence shown here is derived from an EMBL/GenBank/DDBJ whole genome shotgun (WGS) entry which is preliminary data.</text>
</comment>
<dbReference type="Pfam" id="PF11790">
    <property type="entry name" value="Glyco_hydro_cc"/>
    <property type="match status" value="1"/>
</dbReference>
<reference evidence="3 4" key="1">
    <citation type="submission" date="2017-11" db="EMBL/GenBank/DDBJ databases">
        <title>Draft genome sequence of Mitsuaria sp. HWN-4.</title>
        <authorList>
            <person name="Gundlapally S.R."/>
        </authorList>
    </citation>
    <scope>NUCLEOTIDE SEQUENCE [LARGE SCALE GENOMIC DNA]</scope>
    <source>
        <strain evidence="3 4">HWN-4</strain>
    </source>
</reference>
<dbReference type="GO" id="GO:0071966">
    <property type="term" value="P:fungal-type cell wall polysaccharide metabolic process"/>
    <property type="evidence" value="ECO:0007669"/>
    <property type="project" value="TreeGrafter"/>
</dbReference>
<feature type="compositionally biased region" description="Gly residues" evidence="1">
    <location>
        <begin position="1"/>
        <end position="12"/>
    </location>
</feature>
<evidence type="ECO:0000313" key="3">
    <source>
        <dbReference type="EMBL" id="PIM52441.1"/>
    </source>
</evidence>
<gene>
    <name evidence="3" type="ORF">CS062_14750</name>
</gene>
<protein>
    <recommendedName>
        <fullName evidence="2">Asl1-like glycosyl hydrolase catalytic domain-containing protein</fullName>
    </recommendedName>
</protein>
<dbReference type="InterPro" id="IPR017853">
    <property type="entry name" value="GH"/>
</dbReference>
<proteinExistence type="predicted"/>
<feature type="compositionally biased region" description="Pro residues" evidence="1">
    <location>
        <begin position="19"/>
        <end position="28"/>
    </location>
</feature>
<evidence type="ECO:0000313" key="4">
    <source>
        <dbReference type="Proteomes" id="UP000231501"/>
    </source>
</evidence>
<feature type="domain" description="Asl1-like glycosyl hydrolase catalytic" evidence="2">
    <location>
        <begin position="35"/>
        <end position="281"/>
    </location>
</feature>
<dbReference type="OrthoDB" id="9809583at2"/>
<dbReference type="Gene3D" id="3.20.20.80">
    <property type="entry name" value="Glycosidases"/>
    <property type="match status" value="1"/>
</dbReference>
<dbReference type="PANTHER" id="PTHR34154">
    <property type="entry name" value="ALKALI-SENSITIVE LINKAGE PROTEIN 1"/>
    <property type="match status" value="1"/>
</dbReference>
<dbReference type="InterPro" id="IPR024655">
    <property type="entry name" value="Asl1_glyco_hydro_catalytic"/>
</dbReference>
<dbReference type="Proteomes" id="UP000231501">
    <property type="component" value="Unassembled WGS sequence"/>
</dbReference>
<keyword evidence="4" id="KW-1185">Reference proteome</keyword>
<sequence>MSACGGGGGGGEAQASPTAPTPPAPPPATSAVKRGLAYDLKDAADFSALSGGSVGWWVNWALKPNAAVLAQPTIAGAMEHVPMLWNFDFDTADVVAYLKSRPELKSLLVLNEPNLTDQANKTPTEAAAQWPRYEEVARQTGVKLVGPAITWGTMAGYTDPVVWMDAFIAAYRTAHGGRDPQIDALAFHWYDYGLDDQLTRLEKYGKPFWITEMANWHVGDGAAQIDSAAKQKAQMADMVRICETRSDVVRYAWFTGRWSPDPHFTSLFGTAGTLTEVGQQYKSLPRS</sequence>
<dbReference type="PANTHER" id="PTHR34154:SF3">
    <property type="entry name" value="ALKALI-SENSITIVE LINKAGE PROTEIN 1"/>
    <property type="match status" value="1"/>
</dbReference>
<organism evidence="3 4">
    <name type="scientific">Roseateles chitinivorans</name>
    <dbReference type="NCBI Taxonomy" id="2917965"/>
    <lineage>
        <taxon>Bacteria</taxon>
        <taxon>Pseudomonadati</taxon>
        <taxon>Pseudomonadota</taxon>
        <taxon>Betaproteobacteria</taxon>
        <taxon>Burkholderiales</taxon>
        <taxon>Sphaerotilaceae</taxon>
        <taxon>Roseateles</taxon>
    </lineage>
</organism>
<dbReference type="SUPFAM" id="SSF51445">
    <property type="entry name" value="(Trans)glycosidases"/>
    <property type="match status" value="1"/>
</dbReference>
<dbReference type="AlphaFoldDB" id="A0A2G9C7M1"/>
<accession>A0A2G9C7M1</accession>
<feature type="region of interest" description="Disordered" evidence="1">
    <location>
        <begin position="1"/>
        <end position="31"/>
    </location>
</feature>
<dbReference type="EMBL" id="PEOG01000038">
    <property type="protein sequence ID" value="PIM52441.1"/>
    <property type="molecule type" value="Genomic_DNA"/>
</dbReference>
<evidence type="ECO:0000259" key="2">
    <source>
        <dbReference type="Pfam" id="PF11790"/>
    </source>
</evidence>
<evidence type="ECO:0000256" key="1">
    <source>
        <dbReference type="SAM" id="MobiDB-lite"/>
    </source>
</evidence>
<dbReference type="InterPro" id="IPR053183">
    <property type="entry name" value="ASL1"/>
</dbReference>
<name>A0A2G9C7M1_9BURK</name>